<dbReference type="Proteomes" id="UP001059576">
    <property type="component" value="Chromosome"/>
</dbReference>
<evidence type="ECO:0000313" key="7">
    <source>
        <dbReference type="Proteomes" id="UP001059576"/>
    </source>
</evidence>
<keyword evidence="3 5" id="KW-0699">rRNA-binding</keyword>
<comment type="subunit">
    <text evidence="3">Part of the 30S ribosomal subunit. Forms a bridge to the 50S subunit in the 70S ribosome, contacting the 23S rRNA.</text>
</comment>
<dbReference type="PANTHER" id="PTHR23321">
    <property type="entry name" value="RIBOSOMAL PROTEIN S15, BACTERIAL AND ORGANELLAR"/>
    <property type="match status" value="1"/>
</dbReference>
<protein>
    <recommendedName>
        <fullName evidence="3">Small ribosomal subunit protein uS15</fullName>
    </recommendedName>
</protein>
<dbReference type="HAMAP" id="MF_01343_B">
    <property type="entry name" value="Ribosomal_uS15_B"/>
    <property type="match status" value="1"/>
</dbReference>
<keyword evidence="7" id="KW-1185">Reference proteome</keyword>
<sequence length="88" mass="10075">MLTKDTKAKLVQKFGKDKKNTGAIEVQIALLTQDIETLKPHFQANPKDNHSKRGFMAKINKRKSLLAYLKRTNYDSYAKLIAELGIRK</sequence>
<dbReference type="EMBL" id="CP101808">
    <property type="protein sequence ID" value="UUD37136.1"/>
    <property type="molecule type" value="Genomic_DNA"/>
</dbReference>
<comment type="similarity">
    <text evidence="3 4">Belongs to the universal ribosomal protein uS15 family.</text>
</comment>
<proteinExistence type="inferred from homology"/>
<evidence type="ECO:0000313" key="6">
    <source>
        <dbReference type="EMBL" id="UUD37136.1"/>
    </source>
</evidence>
<keyword evidence="2 3" id="KW-0687">Ribonucleoprotein</keyword>
<dbReference type="CDD" id="cd00353">
    <property type="entry name" value="Ribosomal_S15p_S13e"/>
    <property type="match status" value="1"/>
</dbReference>
<gene>
    <name evidence="3 6" type="primary">rpsO</name>
    <name evidence="6" type="ORF">NPA09_00990</name>
</gene>
<dbReference type="InterPro" id="IPR009068">
    <property type="entry name" value="uS15_NS1_RNA-bd_sf"/>
</dbReference>
<evidence type="ECO:0000256" key="1">
    <source>
        <dbReference type="ARBA" id="ARBA00022980"/>
    </source>
</evidence>
<dbReference type="Gene3D" id="6.10.250.3130">
    <property type="match status" value="1"/>
</dbReference>
<dbReference type="NCBIfam" id="TIGR00952">
    <property type="entry name" value="S15_bact"/>
    <property type="match status" value="1"/>
</dbReference>
<organism evidence="6 7">
    <name type="scientific">Mycoplasmopsis equigenitalium</name>
    <dbReference type="NCBI Taxonomy" id="114883"/>
    <lineage>
        <taxon>Bacteria</taxon>
        <taxon>Bacillati</taxon>
        <taxon>Mycoplasmatota</taxon>
        <taxon>Mycoplasmoidales</taxon>
        <taxon>Metamycoplasmataceae</taxon>
        <taxon>Mycoplasmopsis</taxon>
    </lineage>
</organism>
<name>A0ABY5J3N4_9BACT</name>
<comment type="function">
    <text evidence="3">Forms an intersubunit bridge (bridge B4) with the 23S rRNA of the 50S subunit in the ribosome.</text>
</comment>
<evidence type="ECO:0000256" key="3">
    <source>
        <dbReference type="HAMAP-Rule" id="MF_01343"/>
    </source>
</evidence>
<evidence type="ECO:0000256" key="5">
    <source>
        <dbReference type="RuleBase" id="RU004524"/>
    </source>
</evidence>
<keyword evidence="3 5" id="KW-0694">RNA-binding</keyword>
<dbReference type="InterPro" id="IPR000589">
    <property type="entry name" value="Ribosomal_uS15"/>
</dbReference>
<evidence type="ECO:0000256" key="2">
    <source>
        <dbReference type="ARBA" id="ARBA00023274"/>
    </source>
</evidence>
<accession>A0ABY5J3N4</accession>
<comment type="function">
    <text evidence="3 5">One of the primary rRNA binding proteins, it binds directly to 16S rRNA where it helps nucleate assembly of the platform of the 30S subunit by binding and bridging several RNA helices of the 16S rRNA.</text>
</comment>
<evidence type="ECO:0000256" key="4">
    <source>
        <dbReference type="RuleBase" id="RU003919"/>
    </source>
</evidence>
<reference evidence="6" key="1">
    <citation type="submission" date="2022-07" db="EMBL/GenBank/DDBJ databases">
        <title>Complete genome of Mycoplasma equigenitalium type strain T37.</title>
        <authorList>
            <person name="Spergser J."/>
        </authorList>
    </citation>
    <scope>NUCLEOTIDE SEQUENCE</scope>
    <source>
        <strain evidence="6">T37</strain>
    </source>
</reference>
<keyword evidence="1 3" id="KW-0689">Ribosomal protein</keyword>
<dbReference type="SMART" id="SM01387">
    <property type="entry name" value="Ribosomal_S15"/>
    <property type="match status" value="1"/>
</dbReference>
<dbReference type="RefSeq" id="WP_129722184.1">
    <property type="nucleotide sequence ID" value="NZ_CP101808.1"/>
</dbReference>
<dbReference type="PROSITE" id="PS00362">
    <property type="entry name" value="RIBOSOMAL_S15"/>
    <property type="match status" value="1"/>
</dbReference>
<dbReference type="SUPFAM" id="SSF47060">
    <property type="entry name" value="S15/NS1 RNA-binding domain"/>
    <property type="match status" value="1"/>
</dbReference>
<dbReference type="Pfam" id="PF00312">
    <property type="entry name" value="Ribosomal_S15"/>
    <property type="match status" value="1"/>
</dbReference>
<dbReference type="InterPro" id="IPR005290">
    <property type="entry name" value="Ribosomal_uS15_bac-type"/>
</dbReference>
<dbReference type="GO" id="GO:0005840">
    <property type="term" value="C:ribosome"/>
    <property type="evidence" value="ECO:0007669"/>
    <property type="project" value="UniProtKB-KW"/>
</dbReference>
<dbReference type="PANTHER" id="PTHR23321:SF26">
    <property type="entry name" value="SMALL RIBOSOMAL SUBUNIT PROTEIN US15M"/>
    <property type="match status" value="1"/>
</dbReference>
<dbReference type="Gene3D" id="1.10.287.10">
    <property type="entry name" value="S15/NS1, RNA-binding"/>
    <property type="match status" value="1"/>
</dbReference>